<accession>X1CBL8</accession>
<evidence type="ECO:0000313" key="2">
    <source>
        <dbReference type="EMBL" id="GAG93708.1"/>
    </source>
</evidence>
<feature type="non-terminal residue" evidence="2">
    <location>
        <position position="1"/>
    </location>
</feature>
<dbReference type="SUPFAM" id="SSF54001">
    <property type="entry name" value="Cysteine proteinases"/>
    <property type="match status" value="1"/>
</dbReference>
<feature type="domain" description="Transglutaminase-like" evidence="1">
    <location>
        <begin position="96"/>
        <end position="222"/>
    </location>
</feature>
<dbReference type="AlphaFoldDB" id="X1CBL8"/>
<comment type="caution">
    <text evidence="2">The sequence shown here is derived from an EMBL/GenBank/DDBJ whole genome shotgun (WGS) entry which is preliminary data.</text>
</comment>
<protein>
    <recommendedName>
        <fullName evidence="1">Transglutaminase-like domain-containing protein</fullName>
    </recommendedName>
</protein>
<dbReference type="EMBL" id="BART01024853">
    <property type="protein sequence ID" value="GAG93708.1"/>
    <property type="molecule type" value="Genomic_DNA"/>
</dbReference>
<dbReference type="Gene3D" id="3.10.620.30">
    <property type="match status" value="1"/>
</dbReference>
<dbReference type="Pfam" id="PF01841">
    <property type="entry name" value="Transglut_core"/>
    <property type="match status" value="1"/>
</dbReference>
<reference evidence="2" key="1">
    <citation type="journal article" date="2014" name="Front. Microbiol.">
        <title>High frequency of phylogenetically diverse reductive dehalogenase-homologous genes in deep subseafloor sedimentary metagenomes.</title>
        <authorList>
            <person name="Kawai M."/>
            <person name="Futagami T."/>
            <person name="Toyoda A."/>
            <person name="Takaki Y."/>
            <person name="Nishi S."/>
            <person name="Hori S."/>
            <person name="Arai W."/>
            <person name="Tsubouchi T."/>
            <person name="Morono Y."/>
            <person name="Uchiyama I."/>
            <person name="Ito T."/>
            <person name="Fujiyama A."/>
            <person name="Inagaki F."/>
            <person name="Takami H."/>
        </authorList>
    </citation>
    <scope>NUCLEOTIDE SEQUENCE</scope>
    <source>
        <strain evidence="2">Expedition CK06-06</strain>
    </source>
</reference>
<dbReference type="InterPro" id="IPR038765">
    <property type="entry name" value="Papain-like_cys_pep_sf"/>
</dbReference>
<evidence type="ECO:0000259" key="1">
    <source>
        <dbReference type="Pfam" id="PF01841"/>
    </source>
</evidence>
<organism evidence="2">
    <name type="scientific">marine sediment metagenome</name>
    <dbReference type="NCBI Taxonomy" id="412755"/>
    <lineage>
        <taxon>unclassified sequences</taxon>
        <taxon>metagenomes</taxon>
        <taxon>ecological metagenomes</taxon>
    </lineage>
</organism>
<sequence>NSTTMKKHIGSSLVKRIKVLLGLVLVTGLATTSYALAASSTGFHEVNGEVFDDWQICRTRASGEDGFYQISETSFRPVIAFESLGENAGLAYNLGRQFAHQYPDEVQRAEKIFYFVRDRVRYTPDIDLFKYDEFAQNADELVTLIDRDGVAYGDCEDSAVLLAVIYKGAGYRSAIAVGSGHTAALVHLPDYSKAAAVFKLDGEPGWVWAEATGRRNGLGWIPKEFINVKLAAYEVSEEAIVPAEPTEAPAVAVAGTAGGSSGLPFPFFSIMILLWFLPPV</sequence>
<name>X1CBL8_9ZZZZ</name>
<dbReference type="InterPro" id="IPR002931">
    <property type="entry name" value="Transglutaminase-like"/>
</dbReference>
<gene>
    <name evidence="2" type="ORF">S01H4_44759</name>
</gene>
<proteinExistence type="predicted"/>